<dbReference type="PROSITE" id="PS50234">
    <property type="entry name" value="VWFA"/>
    <property type="match status" value="1"/>
</dbReference>
<evidence type="ECO:0000313" key="4">
    <source>
        <dbReference type="EMBL" id="MCM2392524.1"/>
    </source>
</evidence>
<dbReference type="Pfam" id="PF10138">
    <property type="entry name" value="vWA-TerF-like"/>
    <property type="match status" value="1"/>
</dbReference>
<dbReference type="InterPro" id="IPR002035">
    <property type="entry name" value="VWF_A"/>
</dbReference>
<dbReference type="InterPro" id="IPR036465">
    <property type="entry name" value="vWFA_dom_sf"/>
</dbReference>
<feature type="domain" description="VWFA" evidence="3">
    <location>
        <begin position="231"/>
        <end position="412"/>
    </location>
</feature>
<feature type="region of interest" description="Disordered" evidence="2">
    <location>
        <begin position="163"/>
        <end position="197"/>
    </location>
</feature>
<dbReference type="EMBL" id="JAMQAW010000041">
    <property type="protein sequence ID" value="MCM2392524.1"/>
    <property type="molecule type" value="Genomic_DNA"/>
</dbReference>
<evidence type="ECO:0000256" key="1">
    <source>
        <dbReference type="ARBA" id="ARBA00008775"/>
    </source>
</evidence>
<dbReference type="CDD" id="cd00198">
    <property type="entry name" value="vWFA"/>
    <property type="match status" value="1"/>
</dbReference>
<comment type="caution">
    <text evidence="4">The sequence shown here is derived from an EMBL/GenBank/DDBJ whole genome shotgun (WGS) entry which is preliminary data.</text>
</comment>
<dbReference type="RefSeq" id="WP_250922851.1">
    <property type="nucleotide sequence ID" value="NZ_JAMQAW010000041.1"/>
</dbReference>
<dbReference type="InterPro" id="IPR019303">
    <property type="entry name" value="vWA_TerF_C"/>
</dbReference>
<name>A0ABT0UVB0_9ACTN</name>
<evidence type="ECO:0000256" key="2">
    <source>
        <dbReference type="SAM" id="MobiDB-lite"/>
    </source>
</evidence>
<dbReference type="SUPFAM" id="SSF53300">
    <property type="entry name" value="vWA-like"/>
    <property type="match status" value="1"/>
</dbReference>
<dbReference type="CDD" id="cd06974">
    <property type="entry name" value="TerD_like"/>
    <property type="match status" value="1"/>
</dbReference>
<dbReference type="SMART" id="SM00327">
    <property type="entry name" value="VWA"/>
    <property type="match status" value="1"/>
</dbReference>
<dbReference type="InterPro" id="IPR003325">
    <property type="entry name" value="TerD"/>
</dbReference>
<dbReference type="PANTHER" id="PTHR32097">
    <property type="entry name" value="CAMP-BINDING PROTEIN 1-RELATED"/>
    <property type="match status" value="1"/>
</dbReference>
<evidence type="ECO:0000259" key="3">
    <source>
        <dbReference type="PROSITE" id="PS50234"/>
    </source>
</evidence>
<dbReference type="PANTHER" id="PTHR32097:SF4">
    <property type="entry name" value="GENERAL STRESS PROTEIN 16U"/>
    <property type="match status" value="1"/>
</dbReference>
<feature type="compositionally biased region" description="Pro residues" evidence="2">
    <location>
        <begin position="171"/>
        <end position="183"/>
    </location>
</feature>
<organism evidence="4 5">
    <name type="scientific">Streptomyces albipurpureus</name>
    <dbReference type="NCBI Taxonomy" id="2897419"/>
    <lineage>
        <taxon>Bacteria</taxon>
        <taxon>Bacillati</taxon>
        <taxon>Actinomycetota</taxon>
        <taxon>Actinomycetes</taxon>
        <taxon>Kitasatosporales</taxon>
        <taxon>Streptomycetaceae</taxon>
        <taxon>Streptomyces</taxon>
    </lineage>
</organism>
<dbReference type="Gene3D" id="2.60.60.30">
    <property type="entry name" value="sav2460 like domains"/>
    <property type="match status" value="1"/>
</dbReference>
<sequence length="426" mass="45895">MTTVLTKGGNTPLPTELCEVTLTSTGTQIDVCAVLLTPEGKVRGDEDLVFYNHPSQDGVSLFGQVVRADLAAVPATVDRMVIVACADPQLAPAYFDAGSTLGVRVQCGGAQVGFVPEPFAHQESAVILVEIYRRAGAWKVRAVGQGWATGLAGLATDFGVVIDDDGTDPQDPAPSASPSPSASPTPTQTGPVSGPAISLDKVQRSAPGLVNLYKAAHVSLVKHHVMGQRAAVYLVLDHSGSMGWFYDNGTMQHLAEQALGLSANLDDDGTVPLVFFSHRVDLVTNISLHDYQGRIDSLHRSLDWGGTSYAPAMRAVIDHYRASRSTDPAFVIFQTDGDPFDRKETRELLRQSSSLPIFWQFIGFGMSRDLRFLRSLDTLTGRTIDNAGYFGAGQHPAKRPDADLYDRLMKEFPDWLTAARAAGVLR</sequence>
<dbReference type="InterPro" id="IPR051324">
    <property type="entry name" value="Stress/Tellurium_Resist"/>
</dbReference>
<reference evidence="4" key="1">
    <citation type="submission" date="2022-06" db="EMBL/GenBank/DDBJ databases">
        <title>Genome public.</title>
        <authorList>
            <person name="Sun Q."/>
        </authorList>
    </citation>
    <scope>NUCLEOTIDE SEQUENCE</scope>
    <source>
        <strain evidence="4">CWNU-1</strain>
    </source>
</reference>
<proteinExistence type="inferred from homology"/>
<dbReference type="Proteomes" id="UP001431429">
    <property type="component" value="Unassembled WGS sequence"/>
</dbReference>
<comment type="similarity">
    <text evidence="1">Belongs to the CAPAB/TerDEXZ family.</text>
</comment>
<gene>
    <name evidence="4" type="ORF">NBG84_30290</name>
</gene>
<dbReference type="Gene3D" id="3.40.50.410">
    <property type="entry name" value="von Willebrand factor, type A domain"/>
    <property type="match status" value="1"/>
</dbReference>
<dbReference type="Pfam" id="PF02342">
    <property type="entry name" value="TerD"/>
    <property type="match status" value="1"/>
</dbReference>
<evidence type="ECO:0000313" key="5">
    <source>
        <dbReference type="Proteomes" id="UP001431429"/>
    </source>
</evidence>
<protein>
    <submittedName>
        <fullName evidence="4">VWA domain-containing protein</fullName>
    </submittedName>
</protein>
<keyword evidence="5" id="KW-1185">Reference proteome</keyword>
<accession>A0ABT0UVB0</accession>